<evidence type="ECO:0000256" key="7">
    <source>
        <dbReference type="ARBA" id="ARBA00022737"/>
    </source>
</evidence>
<dbReference type="InterPro" id="IPR034076">
    <property type="entry name" value="R3H_NF-X1"/>
</dbReference>
<keyword evidence="4" id="KW-0597">Phosphoprotein</keyword>
<evidence type="ECO:0000313" key="19">
    <source>
        <dbReference type="EMBL" id="RXM98868.1"/>
    </source>
</evidence>
<comment type="subcellular location">
    <subcellularLocation>
        <location evidence="1">Nucleus</location>
    </subcellularLocation>
</comment>
<comment type="caution">
    <text evidence="19">The sequence shown here is derived from an EMBL/GenBank/DDBJ whole genome shotgun (WGS) entry which is preliminary data.</text>
</comment>
<dbReference type="CDD" id="cd06008">
    <property type="entry name" value="NF-X1-zinc-finger"/>
    <property type="match status" value="3"/>
</dbReference>
<dbReference type="InterPro" id="IPR032675">
    <property type="entry name" value="LRR_dom_sf"/>
</dbReference>
<keyword evidence="8" id="KW-0863">Zinc-finger</keyword>
<gene>
    <name evidence="19" type="ORF">EOD39_12526</name>
</gene>
<dbReference type="FunFam" id="3.30.1370.50:FF:000003">
    <property type="entry name" value="Transcriptional repressor NF-X1 isoform 1"/>
    <property type="match status" value="1"/>
</dbReference>
<organism evidence="19 20">
    <name type="scientific">Acipenser ruthenus</name>
    <name type="common">Sterlet sturgeon</name>
    <dbReference type="NCBI Taxonomy" id="7906"/>
    <lineage>
        <taxon>Eukaryota</taxon>
        <taxon>Metazoa</taxon>
        <taxon>Chordata</taxon>
        <taxon>Craniata</taxon>
        <taxon>Vertebrata</taxon>
        <taxon>Euteleostomi</taxon>
        <taxon>Actinopterygii</taxon>
        <taxon>Chondrostei</taxon>
        <taxon>Acipenseriformes</taxon>
        <taxon>Acipenseridae</taxon>
        <taxon>Acipenser</taxon>
    </lineage>
</organism>
<dbReference type="Gene3D" id="3.80.10.10">
    <property type="entry name" value="Ribonuclease Inhibitor"/>
    <property type="match status" value="2"/>
</dbReference>
<feature type="compositionally biased region" description="Basic and acidic residues" evidence="17">
    <location>
        <begin position="452"/>
        <end position="475"/>
    </location>
</feature>
<dbReference type="Gene3D" id="3.30.1370.50">
    <property type="entry name" value="R3H-like domain"/>
    <property type="match status" value="1"/>
</dbReference>
<keyword evidence="13" id="KW-0804">Transcription</keyword>
<keyword evidence="9" id="KW-0833">Ubl conjugation pathway</keyword>
<dbReference type="EMBL" id="SCEB01000536">
    <property type="protein sequence ID" value="RXM98868.1"/>
    <property type="molecule type" value="Genomic_DNA"/>
</dbReference>
<keyword evidence="12" id="KW-0238">DNA-binding</keyword>
<evidence type="ECO:0000256" key="12">
    <source>
        <dbReference type="ARBA" id="ARBA00023125"/>
    </source>
</evidence>
<evidence type="ECO:0000256" key="11">
    <source>
        <dbReference type="ARBA" id="ARBA00023015"/>
    </source>
</evidence>
<dbReference type="GO" id="GO:0016740">
    <property type="term" value="F:transferase activity"/>
    <property type="evidence" value="ECO:0007669"/>
    <property type="project" value="UniProtKB-KW"/>
</dbReference>
<evidence type="ECO:0000256" key="8">
    <source>
        <dbReference type="ARBA" id="ARBA00022771"/>
    </source>
</evidence>
<name>A0A662YTR4_ACIRT</name>
<evidence type="ECO:0000313" key="20">
    <source>
        <dbReference type="Proteomes" id="UP000289886"/>
    </source>
</evidence>
<dbReference type="InterPro" id="IPR057207">
    <property type="entry name" value="FBXL15_LRR"/>
</dbReference>
<evidence type="ECO:0000256" key="13">
    <source>
        <dbReference type="ARBA" id="ARBA00023163"/>
    </source>
</evidence>
<proteinExistence type="inferred from homology"/>
<dbReference type="CDD" id="cd02643">
    <property type="entry name" value="R3H_NF-X1"/>
    <property type="match status" value="1"/>
</dbReference>
<evidence type="ECO:0000256" key="15">
    <source>
        <dbReference type="ARBA" id="ARBA00072498"/>
    </source>
</evidence>
<dbReference type="GO" id="GO:0000981">
    <property type="term" value="F:DNA-binding transcription factor activity, RNA polymerase II-specific"/>
    <property type="evidence" value="ECO:0007669"/>
    <property type="project" value="TreeGrafter"/>
</dbReference>
<accession>A0A662YTR4</accession>
<protein>
    <recommendedName>
        <fullName evidence="15">Transcriptional repressor NF-X1</fullName>
    </recommendedName>
    <alternativeName>
        <fullName evidence="16">Nuclear transcription factor, X box-binding protein 1</fullName>
    </alternativeName>
</protein>
<keyword evidence="11" id="KW-0805">Transcription regulation</keyword>
<evidence type="ECO:0000256" key="5">
    <source>
        <dbReference type="ARBA" id="ARBA00022679"/>
    </source>
</evidence>
<keyword evidence="7" id="KW-0677">Repeat</keyword>
<dbReference type="AlphaFoldDB" id="A0A662YTR4"/>
<evidence type="ECO:0000256" key="9">
    <source>
        <dbReference type="ARBA" id="ARBA00022786"/>
    </source>
</evidence>
<dbReference type="InterPro" id="IPR034078">
    <property type="entry name" value="NFX1_fam"/>
</dbReference>
<dbReference type="GO" id="GO:0000122">
    <property type="term" value="P:negative regulation of transcription by RNA polymerase II"/>
    <property type="evidence" value="ECO:0007669"/>
    <property type="project" value="TreeGrafter"/>
</dbReference>
<dbReference type="CDD" id="cd16696">
    <property type="entry name" value="RING-CH-C4HC3_NFX1"/>
    <property type="match status" value="1"/>
</dbReference>
<feature type="region of interest" description="Disordered" evidence="17">
    <location>
        <begin position="533"/>
        <end position="642"/>
    </location>
</feature>
<evidence type="ECO:0000256" key="2">
    <source>
        <dbReference type="ARBA" id="ARBA00007269"/>
    </source>
</evidence>
<dbReference type="SMART" id="SM00393">
    <property type="entry name" value="R3H"/>
    <property type="match status" value="1"/>
</dbReference>
<dbReference type="SMART" id="SM00438">
    <property type="entry name" value="ZnF_NFX"/>
    <property type="match status" value="5"/>
</dbReference>
<comment type="similarity">
    <text evidence="2">Belongs to the NFX1 family.</text>
</comment>
<dbReference type="InterPro" id="IPR001374">
    <property type="entry name" value="R3H_dom"/>
</dbReference>
<dbReference type="PROSITE" id="PS51061">
    <property type="entry name" value="R3H"/>
    <property type="match status" value="1"/>
</dbReference>
<dbReference type="InterPro" id="IPR000967">
    <property type="entry name" value="Znf_NFX1"/>
</dbReference>
<keyword evidence="20" id="KW-1185">Reference proteome</keyword>
<dbReference type="Pfam" id="PF25372">
    <property type="entry name" value="DUF7885"/>
    <property type="match status" value="1"/>
</dbReference>
<evidence type="ECO:0000256" key="16">
    <source>
        <dbReference type="ARBA" id="ARBA00078536"/>
    </source>
</evidence>
<evidence type="ECO:0000256" key="1">
    <source>
        <dbReference type="ARBA" id="ARBA00004123"/>
    </source>
</evidence>
<evidence type="ECO:0000256" key="17">
    <source>
        <dbReference type="SAM" id="MobiDB-lite"/>
    </source>
</evidence>
<dbReference type="Pfam" id="PF01422">
    <property type="entry name" value="zf-NF-X1"/>
    <property type="match status" value="5"/>
</dbReference>
<dbReference type="SUPFAM" id="SSF57850">
    <property type="entry name" value="RING/U-box"/>
    <property type="match status" value="1"/>
</dbReference>
<dbReference type="InterPro" id="IPR006553">
    <property type="entry name" value="Leu-rich_rpt_Cys-con_subtyp"/>
</dbReference>
<dbReference type="Pfam" id="PF01424">
    <property type="entry name" value="R3H"/>
    <property type="match status" value="1"/>
</dbReference>
<dbReference type="PANTHER" id="PTHR12360">
    <property type="entry name" value="NUCLEAR TRANSCRIPTION FACTOR, X-BOX BINDING 1 NFX1"/>
    <property type="match status" value="1"/>
</dbReference>
<evidence type="ECO:0000259" key="18">
    <source>
        <dbReference type="PROSITE" id="PS51061"/>
    </source>
</evidence>
<feature type="compositionally biased region" description="Basic and acidic residues" evidence="17">
    <location>
        <begin position="564"/>
        <end position="577"/>
    </location>
</feature>
<dbReference type="GO" id="GO:0008270">
    <property type="term" value="F:zinc ion binding"/>
    <property type="evidence" value="ECO:0007669"/>
    <property type="project" value="UniProtKB-KW"/>
</dbReference>
<dbReference type="GO" id="GO:0000977">
    <property type="term" value="F:RNA polymerase II transcription regulatory region sequence-specific DNA binding"/>
    <property type="evidence" value="ECO:0007669"/>
    <property type="project" value="TreeGrafter"/>
</dbReference>
<dbReference type="SMART" id="SM00367">
    <property type="entry name" value="LRR_CC"/>
    <property type="match status" value="10"/>
</dbReference>
<keyword evidence="14" id="KW-0539">Nucleus</keyword>
<evidence type="ECO:0000256" key="6">
    <source>
        <dbReference type="ARBA" id="ARBA00022723"/>
    </source>
</evidence>
<feature type="region of interest" description="Disordered" evidence="17">
    <location>
        <begin position="340"/>
        <end position="386"/>
    </location>
</feature>
<feature type="region of interest" description="Disordered" evidence="17">
    <location>
        <begin position="407"/>
        <end position="513"/>
    </location>
</feature>
<keyword evidence="3" id="KW-0678">Repressor</keyword>
<evidence type="ECO:0000256" key="3">
    <source>
        <dbReference type="ARBA" id="ARBA00022491"/>
    </source>
</evidence>
<feature type="domain" description="R3H" evidence="18">
    <location>
        <begin position="1111"/>
        <end position="1179"/>
    </location>
</feature>
<evidence type="ECO:0000256" key="4">
    <source>
        <dbReference type="ARBA" id="ARBA00022553"/>
    </source>
</evidence>
<dbReference type="FunFam" id="3.80.10.10:FF:000112">
    <property type="entry name" value="F-box and leucine-rich repeat protein 7"/>
    <property type="match status" value="1"/>
</dbReference>
<dbReference type="SUPFAM" id="SSF82708">
    <property type="entry name" value="R3H domain"/>
    <property type="match status" value="1"/>
</dbReference>
<evidence type="ECO:0000256" key="14">
    <source>
        <dbReference type="ARBA" id="ARBA00023242"/>
    </source>
</evidence>
<reference evidence="19 20" key="1">
    <citation type="submission" date="2019-01" db="EMBL/GenBank/DDBJ databases">
        <title>Draft Genome and Complete Hox-Cluster Characterization of the Sterlet Sturgeon (Acipenser ruthenus).</title>
        <authorList>
            <person name="Wei Q."/>
        </authorList>
    </citation>
    <scope>NUCLEOTIDE SEQUENCE [LARGE SCALE GENOMIC DNA]</scope>
    <source>
        <strain evidence="19">WHYD16114868_AA</strain>
        <tissue evidence="19">Blood</tissue>
    </source>
</reference>
<feature type="compositionally biased region" description="Basic and acidic residues" evidence="17">
    <location>
        <begin position="502"/>
        <end position="513"/>
    </location>
</feature>
<dbReference type="SUPFAM" id="SSF52047">
    <property type="entry name" value="RNI-like"/>
    <property type="match status" value="1"/>
</dbReference>
<dbReference type="InterPro" id="IPR036867">
    <property type="entry name" value="R3H_dom_sf"/>
</dbReference>
<keyword evidence="10" id="KW-0862">Zinc</keyword>
<sequence length="1238" mass="139463">MIHVDRALRVLTRRLCQDTPNVCLMLETVIVSGCRRLTDRGLHTIAQCCPELRRLEVSGCHNISNEAVFNIVSRCPNLEYLDVSGCYNVTCISLTREASVKLSTLYGKQISIRYLDMTDCFALEDEGLHTIAAHCTQLTHLYLRRCVRITDEGLRYLVIYCTSVKELSVSDCRFVSDFGLREIAKLESRLRYLSIAHCGRITDVGIRYVAKYCSKLRYLNARGCEGITDHGLEYLAKNCAKLKSLDIGKCPLVSDAGLEFLALNCFNLKRLSLKSCESITGQGLQIVAANCFDLQMMNVQDCDISVEALRFVKRHCKRGRGKPYMECQSLKGQGELELNPGAADFAPGERQSQFQSGRSRTRPDFNRNRGGRYAAPHQQRYNRSYCNDEPLHERGCYNRQTYRTWEAPLDSRDGPSARGNHSFQNQRQNRSRNIRTFPTDHSRPLGGSHSESFTEKPDKDGPSWRTEDKKQKDFKNSFGPEDTQDARPKNPRKFTYEPRSGPGERGKPALYRDNREDLIEGDSENSLEMGSVEAAKARSNESALKHSNYGNKRAGQGSQRHWQQNKDEHQTRQERSRSTKLQSASSQADRKVNEMVSSGKTREPDSRSSWRSDVERGQGRKMPLQDHGPKKHLSSGRTPFCKKQLDVPKSKETHTGCLIEQLTEEKYECMVCCEVIRVMAPVWSCQSCYHVFHLNCIKKWARSPASQAEGKVNNPEWNRNEIPHSCGELCCKKRSGLDCNHPCNIQSVRCGQATMIRCTDVCSSLLNCDKHTCAQVCHSGKCQPCQLQVSQVCYCGISSREVPCGTDKEHFDESGHFSCQKQCGKMLDCGKHTCLQVCHPQPCQSCPRLPKVVRSCPCGQTPLSKLLELGYPERKSCTDTIPSCGKTCAKPLPCGSNADLMFMCDKRCKKKRSCGRHKCNELCCVQRNNIPCHLADISCGLPCNKQLLCGMHKCRRICHRGDCMTEEQCKQPCCAMKQECGHACSAPCHQGSPCPRAPCTAKVVLQCDCGRKKESVVCSEASTNYQRIAAIAIASRLSDMQLGDSVEIGQLITKKEMKQARLQCDEECAALERNRRLAEALNIDLSSDPFNTRGSTSKFSDSLKEDARKELKFVSEVEEVMKNLVELANKGKQSKRSHCFPPMNRDHRKIIHELAEVYGIESESYDSEPKRNIIITAVRGKTTCPNTTLTTLIERETAKRPPPPIAHHRQHIANSGNCSVMQKAVKEEPVIDYFDVQD</sequence>
<evidence type="ECO:0000256" key="10">
    <source>
        <dbReference type="ARBA" id="ARBA00022833"/>
    </source>
</evidence>
<keyword evidence="6" id="KW-0479">Metal-binding</keyword>
<dbReference type="FunFam" id="3.80.10.10:FF:000068">
    <property type="entry name" value="F-box/LRR-repeat protein 7 isoform X2"/>
    <property type="match status" value="1"/>
</dbReference>
<dbReference type="Proteomes" id="UP000289886">
    <property type="component" value="Unassembled WGS sequence"/>
</dbReference>
<dbReference type="GO" id="GO:0005634">
    <property type="term" value="C:nucleus"/>
    <property type="evidence" value="ECO:0007669"/>
    <property type="project" value="UniProtKB-SubCell"/>
</dbReference>
<keyword evidence="5" id="KW-0808">Transferase</keyword>
<dbReference type="PANTHER" id="PTHR12360:SF12">
    <property type="entry name" value="TRANSCRIPTIONAL REPRESSOR NF-X1"/>
    <property type="match status" value="1"/>
</dbReference>
<feature type="compositionally biased region" description="Basic and acidic residues" evidence="17">
    <location>
        <begin position="600"/>
        <end position="628"/>
    </location>
</feature>